<reference evidence="9 10" key="1">
    <citation type="submission" date="2019-06" db="EMBL/GenBank/DDBJ databases">
        <title>Sequencing the genomes of 1000 actinobacteria strains.</title>
        <authorList>
            <person name="Klenk H.-P."/>
        </authorList>
    </citation>
    <scope>NUCLEOTIDE SEQUENCE [LARGE SCALE GENOMIC DNA]</scope>
    <source>
        <strain evidence="9 10">DSM 45301</strain>
    </source>
</reference>
<dbReference type="InterPro" id="IPR045621">
    <property type="entry name" value="BPD_transp_1_N"/>
</dbReference>
<protein>
    <submittedName>
        <fullName evidence="9">Peptide/nickel transport system permease protein</fullName>
    </submittedName>
</protein>
<evidence type="ECO:0000256" key="4">
    <source>
        <dbReference type="ARBA" id="ARBA00022692"/>
    </source>
</evidence>
<dbReference type="Proteomes" id="UP000315677">
    <property type="component" value="Unassembled WGS sequence"/>
</dbReference>
<name>A0A543DIX1_9PSEU</name>
<keyword evidence="10" id="KW-1185">Reference proteome</keyword>
<dbReference type="Gene3D" id="1.10.3720.10">
    <property type="entry name" value="MetI-like"/>
    <property type="match status" value="1"/>
</dbReference>
<dbReference type="AlphaFoldDB" id="A0A543DIX1"/>
<keyword evidence="2 7" id="KW-0813">Transport</keyword>
<dbReference type="RefSeq" id="WP_170231515.1">
    <property type="nucleotide sequence ID" value="NZ_VFPA01000003.1"/>
</dbReference>
<evidence type="ECO:0000256" key="5">
    <source>
        <dbReference type="ARBA" id="ARBA00022989"/>
    </source>
</evidence>
<feature type="domain" description="ABC transmembrane type-1" evidence="8">
    <location>
        <begin position="103"/>
        <end position="309"/>
    </location>
</feature>
<dbReference type="SUPFAM" id="SSF161098">
    <property type="entry name" value="MetI-like"/>
    <property type="match status" value="1"/>
</dbReference>
<dbReference type="Pfam" id="PF19300">
    <property type="entry name" value="BPD_transp_1_N"/>
    <property type="match status" value="1"/>
</dbReference>
<keyword evidence="4 7" id="KW-0812">Transmembrane</keyword>
<dbReference type="CDD" id="cd06261">
    <property type="entry name" value="TM_PBP2"/>
    <property type="match status" value="1"/>
</dbReference>
<feature type="transmembrane region" description="Helical" evidence="7">
    <location>
        <begin position="107"/>
        <end position="126"/>
    </location>
</feature>
<organism evidence="9 10">
    <name type="scientific">Pseudonocardia kunmingensis</name>
    <dbReference type="NCBI Taxonomy" id="630975"/>
    <lineage>
        <taxon>Bacteria</taxon>
        <taxon>Bacillati</taxon>
        <taxon>Actinomycetota</taxon>
        <taxon>Actinomycetes</taxon>
        <taxon>Pseudonocardiales</taxon>
        <taxon>Pseudonocardiaceae</taxon>
        <taxon>Pseudonocardia</taxon>
    </lineage>
</organism>
<dbReference type="EMBL" id="VFPA01000003">
    <property type="protein sequence ID" value="TQM09261.1"/>
    <property type="molecule type" value="Genomic_DNA"/>
</dbReference>
<keyword evidence="3" id="KW-1003">Cell membrane</keyword>
<evidence type="ECO:0000256" key="1">
    <source>
        <dbReference type="ARBA" id="ARBA00004651"/>
    </source>
</evidence>
<comment type="caution">
    <text evidence="9">The sequence shown here is derived from an EMBL/GenBank/DDBJ whole genome shotgun (WGS) entry which is preliminary data.</text>
</comment>
<sequence length="325" mass="34404">MTTTTMNPLLRFVLRRTGQAVLVVLLVTVVVFLLLQALPGGPARGVLGQTATPEQIAAFNAANGFDQPLPQQYLAFLGRLLSGDLGDSFVMNQPVADAIAQRLPKTLLLTGLSLVVALAVALPLGVRQAARRGSGFDYSATTFAVVLYSTPSFFLGLILIVVLSQWLGWFPALAPQGRTVLGVLAEPRALVLPVLTGALVAVATFSRYARSSTIDSLAEDYVRTARAKGTPEAAVLRRHVLRNSLTPVVAMLGYQIPVIFGGALVVEQLYNYPGMGLLFWSSAQAGDFPVLLGCVLVIAIATVIGSLLADLLQAAIDPRTRGGLQ</sequence>
<comment type="subcellular location">
    <subcellularLocation>
        <location evidence="1 7">Cell membrane</location>
        <topology evidence="1 7">Multi-pass membrane protein</topology>
    </subcellularLocation>
</comment>
<dbReference type="InterPro" id="IPR000515">
    <property type="entry name" value="MetI-like"/>
</dbReference>
<dbReference type="InterPro" id="IPR035906">
    <property type="entry name" value="MetI-like_sf"/>
</dbReference>
<feature type="transmembrane region" description="Helical" evidence="7">
    <location>
        <begin position="290"/>
        <end position="312"/>
    </location>
</feature>
<comment type="similarity">
    <text evidence="7">Belongs to the binding-protein-dependent transport system permease family.</text>
</comment>
<accession>A0A543DIX1</accession>
<feature type="transmembrane region" description="Helical" evidence="7">
    <location>
        <begin position="248"/>
        <end position="270"/>
    </location>
</feature>
<dbReference type="GO" id="GO:0005886">
    <property type="term" value="C:plasma membrane"/>
    <property type="evidence" value="ECO:0007669"/>
    <property type="project" value="UniProtKB-SubCell"/>
</dbReference>
<keyword evidence="5 7" id="KW-1133">Transmembrane helix</keyword>
<dbReference type="GO" id="GO:0055085">
    <property type="term" value="P:transmembrane transport"/>
    <property type="evidence" value="ECO:0007669"/>
    <property type="project" value="InterPro"/>
</dbReference>
<proteinExistence type="inferred from homology"/>
<evidence type="ECO:0000256" key="2">
    <source>
        <dbReference type="ARBA" id="ARBA00022448"/>
    </source>
</evidence>
<evidence type="ECO:0000313" key="10">
    <source>
        <dbReference type="Proteomes" id="UP000315677"/>
    </source>
</evidence>
<dbReference type="PROSITE" id="PS50928">
    <property type="entry name" value="ABC_TM1"/>
    <property type="match status" value="1"/>
</dbReference>
<evidence type="ECO:0000313" key="9">
    <source>
        <dbReference type="EMBL" id="TQM09261.1"/>
    </source>
</evidence>
<evidence type="ECO:0000256" key="7">
    <source>
        <dbReference type="RuleBase" id="RU363032"/>
    </source>
</evidence>
<gene>
    <name evidence="9" type="ORF">FB558_5013</name>
</gene>
<evidence type="ECO:0000259" key="8">
    <source>
        <dbReference type="PROSITE" id="PS50928"/>
    </source>
</evidence>
<feature type="transmembrane region" description="Helical" evidence="7">
    <location>
        <begin position="189"/>
        <end position="209"/>
    </location>
</feature>
<feature type="transmembrane region" description="Helical" evidence="7">
    <location>
        <begin position="138"/>
        <end position="169"/>
    </location>
</feature>
<feature type="transmembrane region" description="Helical" evidence="7">
    <location>
        <begin position="20"/>
        <end position="38"/>
    </location>
</feature>
<dbReference type="PANTHER" id="PTHR43163">
    <property type="entry name" value="DIPEPTIDE TRANSPORT SYSTEM PERMEASE PROTEIN DPPB-RELATED"/>
    <property type="match status" value="1"/>
</dbReference>
<dbReference type="Pfam" id="PF00528">
    <property type="entry name" value="BPD_transp_1"/>
    <property type="match status" value="1"/>
</dbReference>
<dbReference type="PANTHER" id="PTHR43163:SF6">
    <property type="entry name" value="DIPEPTIDE TRANSPORT SYSTEM PERMEASE PROTEIN DPPB-RELATED"/>
    <property type="match status" value="1"/>
</dbReference>
<keyword evidence="6 7" id="KW-0472">Membrane</keyword>
<evidence type="ECO:0000256" key="6">
    <source>
        <dbReference type="ARBA" id="ARBA00023136"/>
    </source>
</evidence>
<evidence type="ECO:0000256" key="3">
    <source>
        <dbReference type="ARBA" id="ARBA00022475"/>
    </source>
</evidence>